<evidence type="ECO:0000313" key="2">
    <source>
        <dbReference type="Proteomes" id="UP000220828"/>
    </source>
</evidence>
<evidence type="ECO:0008006" key="3">
    <source>
        <dbReference type="Google" id="ProtNLM"/>
    </source>
</evidence>
<dbReference type="AlphaFoldDB" id="A0A2H3KU82"/>
<sequence length="151" mass="17500">MFITVQELNSVIYDYQLAQITEQNNDIALTAIATAEQEVRSYLTSNNLKQWQDGRPRYDVDLIFSAQGENRNALIMQHVKTVAVWYVCQLSNPDIIYEHIKERYDRAIDYLNRISKGAVTLNLPVLAEDGTNPTNQKELFRFGSRTKFNHE</sequence>
<dbReference type="RefSeq" id="WP_097553409.1">
    <property type="nucleotide sequence ID" value="NZ_PCMW01000014.1"/>
</dbReference>
<organism evidence="1 2">
    <name type="scientific">Flavobacterium branchiophilum</name>
    <dbReference type="NCBI Taxonomy" id="55197"/>
    <lineage>
        <taxon>Bacteria</taxon>
        <taxon>Pseudomonadati</taxon>
        <taxon>Bacteroidota</taxon>
        <taxon>Flavobacteriia</taxon>
        <taxon>Flavobacteriales</taxon>
        <taxon>Flavobacteriaceae</taxon>
        <taxon>Flavobacterium</taxon>
    </lineage>
</organism>
<gene>
    <name evidence="1" type="ORF">B0A77_02285</name>
</gene>
<dbReference type="InterPro" id="IPR009752">
    <property type="entry name" value="Phage_Mu_GpJ"/>
</dbReference>
<proteinExistence type="predicted"/>
<dbReference type="Proteomes" id="UP000220828">
    <property type="component" value="Unassembled WGS sequence"/>
</dbReference>
<protein>
    <recommendedName>
        <fullName evidence="3">DUF1320 domain-containing protein</fullName>
    </recommendedName>
</protein>
<dbReference type="Pfam" id="PF07030">
    <property type="entry name" value="Phage_Mu_Gp36"/>
    <property type="match status" value="1"/>
</dbReference>
<name>A0A2H3KU82_9FLAO</name>
<comment type="caution">
    <text evidence="1">The sequence shown here is derived from an EMBL/GenBank/DDBJ whole genome shotgun (WGS) entry which is preliminary data.</text>
</comment>
<dbReference type="OrthoDB" id="881590at2"/>
<reference evidence="1 2" key="1">
    <citation type="submission" date="2017-09" db="EMBL/GenBank/DDBJ databases">
        <title>Whole genomes of Flavobacteriaceae.</title>
        <authorList>
            <person name="Stine C."/>
            <person name="Li C."/>
            <person name="Tadesse D."/>
        </authorList>
    </citation>
    <scope>NUCLEOTIDE SEQUENCE [LARGE SCALE GENOMIC DNA]</scope>
    <source>
        <strain evidence="1 2">ATCC 35036</strain>
    </source>
</reference>
<evidence type="ECO:0000313" key="1">
    <source>
        <dbReference type="EMBL" id="PDS26463.1"/>
    </source>
</evidence>
<dbReference type="EMBL" id="PCMW01000014">
    <property type="protein sequence ID" value="PDS26463.1"/>
    <property type="molecule type" value="Genomic_DNA"/>
</dbReference>
<accession>A0A2H3KU82</accession>